<name>A0A1S7SC89_AGRTU</name>
<feature type="transmembrane region" description="Helical" evidence="1">
    <location>
        <begin position="82"/>
        <end position="102"/>
    </location>
</feature>
<accession>A0A1S7SC89</accession>
<dbReference type="EMBL" id="FBWC01000037">
    <property type="protein sequence ID" value="CUX66071.1"/>
    <property type="molecule type" value="Genomic_DNA"/>
</dbReference>
<protein>
    <submittedName>
        <fullName evidence="2">Uncharacterized protein</fullName>
    </submittedName>
</protein>
<reference evidence="2 3" key="1">
    <citation type="submission" date="2016-01" db="EMBL/GenBank/DDBJ databases">
        <authorList>
            <person name="Oliw E.H."/>
        </authorList>
    </citation>
    <scope>NUCLEOTIDE SEQUENCE [LARGE SCALE GENOMIC DNA]</scope>
    <source>
        <strain evidence="2 3">Kerr 14</strain>
    </source>
</reference>
<keyword evidence="1" id="KW-1133">Transmembrane helix</keyword>
<feature type="transmembrane region" description="Helical" evidence="1">
    <location>
        <begin position="36"/>
        <end position="55"/>
    </location>
</feature>
<dbReference type="RefSeq" id="WP_080867677.1">
    <property type="nucleotide sequence ID" value="NZ_LT009732.1"/>
</dbReference>
<dbReference type="Proteomes" id="UP000191897">
    <property type="component" value="Unassembled WGS sequence"/>
</dbReference>
<keyword evidence="1" id="KW-0812">Transmembrane</keyword>
<keyword evidence="1" id="KW-0472">Membrane</keyword>
<evidence type="ECO:0000313" key="2">
    <source>
        <dbReference type="EMBL" id="CUX66071.1"/>
    </source>
</evidence>
<sequence>MTLDGFLTFLGLAAAVYAIIPPVARLRIRLQLWPQVFLAVVAILLALYFEFYKFVALPCPALFGRACGALTMAADGPFSPQMAAFLVVLVWMVLAFLVATLLPPSHRSLRPMADLLEQLFHQARYGEAVDFVFPHLDFVARAQSRKLWPQRAHDWLAGNGISDIEDWLEETDETRKKSAWRRRLRPLAMIVPVGDSAQESAERILNLIYLSRQFMEYLSMQRPSAAAQLLTLDTYQRFDFSDRLLGSLVATTGSRLYDEVERNAQYEGIGDNLVVGHNFILRAYFKDARVAERLSAWKPIGDHIISHVRSGVPAVRDKLNGKSEDFENHQWRDPVIVAIAFFDLMIRSAFSQNVENHMWLPYLDHFIDELEQVYDLNGPDINIQAEFPTWASRLIYEIISKLGGWFDLARKAPEGSLHGVFPSSLHSGTPSIPANAARSLGISLRHIVCSQRIGEDFARYMVECVMRDLRYFVQPGNEEARRFLIKCIVTGGGRDNDKVYCARLAQLMSGIDYILQDDVSDLVEAVQEAHPETSVRIFNP</sequence>
<gene>
    <name evidence="2" type="ORF">AGR4C_pa60062</name>
</gene>
<evidence type="ECO:0000256" key="1">
    <source>
        <dbReference type="SAM" id="Phobius"/>
    </source>
</evidence>
<evidence type="ECO:0000313" key="3">
    <source>
        <dbReference type="Proteomes" id="UP000191897"/>
    </source>
</evidence>
<organism evidence="2 3">
    <name type="scientific">Agrobacterium tumefaciens str. Kerr 14</name>
    <dbReference type="NCBI Taxonomy" id="1183424"/>
    <lineage>
        <taxon>Bacteria</taxon>
        <taxon>Pseudomonadati</taxon>
        <taxon>Pseudomonadota</taxon>
        <taxon>Alphaproteobacteria</taxon>
        <taxon>Hyphomicrobiales</taxon>
        <taxon>Rhizobiaceae</taxon>
        <taxon>Rhizobium/Agrobacterium group</taxon>
        <taxon>Agrobacterium</taxon>
        <taxon>Agrobacterium tumefaciens complex</taxon>
    </lineage>
</organism>
<proteinExistence type="predicted"/>
<dbReference type="AlphaFoldDB" id="A0A1S7SC89"/>
<feature type="transmembrane region" description="Helical" evidence="1">
    <location>
        <begin position="6"/>
        <end position="24"/>
    </location>
</feature>